<evidence type="ECO:0000256" key="1">
    <source>
        <dbReference type="SAM" id="Coils"/>
    </source>
</evidence>
<protein>
    <submittedName>
        <fullName evidence="2">Uncharacterized protein LOC114336279</fullName>
    </submittedName>
</protein>
<dbReference type="InterPro" id="IPR013083">
    <property type="entry name" value="Znf_RING/FYVE/PHD"/>
</dbReference>
<proteinExistence type="predicted"/>
<gene>
    <name evidence="2" type="primary">LOC114336279</name>
</gene>
<organism evidence="2">
    <name type="scientific">Diabrotica virgifera virgifera</name>
    <name type="common">western corn rootworm</name>
    <dbReference type="NCBI Taxonomy" id="50390"/>
    <lineage>
        <taxon>Eukaryota</taxon>
        <taxon>Metazoa</taxon>
        <taxon>Ecdysozoa</taxon>
        <taxon>Arthropoda</taxon>
        <taxon>Hexapoda</taxon>
        <taxon>Insecta</taxon>
        <taxon>Pterygota</taxon>
        <taxon>Neoptera</taxon>
        <taxon>Endopterygota</taxon>
        <taxon>Coleoptera</taxon>
        <taxon>Polyphaga</taxon>
        <taxon>Cucujiformia</taxon>
        <taxon>Chrysomeloidea</taxon>
        <taxon>Chrysomelidae</taxon>
        <taxon>Galerucinae</taxon>
        <taxon>Diabroticina</taxon>
        <taxon>Diabroticites</taxon>
        <taxon>Diabrotica</taxon>
    </lineage>
</organism>
<accession>A0A6P7G0R0</accession>
<dbReference type="PANTHER" id="PTHR37445:SF3">
    <property type="entry name" value="ZINC FINGER PHD-TYPE DOMAIN-CONTAINING PROTEIN"/>
    <property type="match status" value="1"/>
</dbReference>
<dbReference type="CDD" id="cd15489">
    <property type="entry name" value="PHD_SF"/>
    <property type="match status" value="1"/>
</dbReference>
<sequence>MPSKGKCATCDVAFSEKEKLVVCDSCFESVHSTETCTKLAASEYRAVIIQNRSLAYYCMECREAIKRVPKLLIEMSKLKQDLEKLTNDMKNLSSEVELVKQENVELKKEIQSFKSIQTNLVNPEKEEDVIYEVMDRQNRTSNIIVCNINESNKPIQADSTKEDSETITNILKDFPVDSNNLKLFRLGKFDNKKTRPIKVILQSSEDALKVLKNKASINIPGIKIFADQTKRQRDYYFTVKNQLDELIRAGDLTKTIKYINNRPTIVPKFINNKPNTVSNSTSIDEKN</sequence>
<dbReference type="SUPFAM" id="SSF57903">
    <property type="entry name" value="FYVE/PHD zinc finger"/>
    <property type="match status" value="1"/>
</dbReference>
<keyword evidence="1" id="KW-0175">Coiled coil</keyword>
<name>A0A6P7G0R0_DIAVI</name>
<dbReference type="AlphaFoldDB" id="A0A6P7G0R0"/>
<dbReference type="RefSeq" id="XP_028142421.1">
    <property type="nucleotide sequence ID" value="XM_028286620.1"/>
</dbReference>
<evidence type="ECO:0000313" key="2">
    <source>
        <dbReference type="RefSeq" id="XP_028142421.1"/>
    </source>
</evidence>
<dbReference type="PANTHER" id="PTHR37445">
    <property type="entry name" value="PROTEIN CBG24663"/>
    <property type="match status" value="1"/>
</dbReference>
<feature type="coiled-coil region" evidence="1">
    <location>
        <begin position="68"/>
        <end position="116"/>
    </location>
</feature>
<dbReference type="Gene3D" id="3.30.40.10">
    <property type="entry name" value="Zinc/RING finger domain, C3HC4 (zinc finger)"/>
    <property type="match status" value="1"/>
</dbReference>
<dbReference type="InParanoid" id="A0A6P7G0R0"/>
<reference evidence="2" key="1">
    <citation type="submission" date="2025-08" db="UniProtKB">
        <authorList>
            <consortium name="RefSeq"/>
        </authorList>
    </citation>
    <scope>IDENTIFICATION</scope>
    <source>
        <tissue evidence="2">Whole insect</tissue>
    </source>
</reference>
<dbReference type="InterPro" id="IPR011011">
    <property type="entry name" value="Znf_FYVE_PHD"/>
</dbReference>